<proteinExistence type="predicted"/>
<sequence length="387" mass="44035">MARTRSINGKRVRPKLTKSQRDERRKRHITLATDLVTARQSFTQHAVDLATKHGRTPKWTRTQLFLNSAMRDRRRVNAWNAFLKEKLGEINSGHEKGNRVKLPTFVATHKVELLAEYRKLTNVQRQSLIAKVQATRESKPLRARANPKAINQAITGAFVKMDQEWTALCTKTGMEGFFIAVRGTVEDHAEPKIFFSEKAESFVRTVLDVEPRRLALRLESWVVSGISKYFFTCSFLLTRQPYISDLPATSNRQRPLNRVISDCRSLIQEGLNDILIECCGVTKNVKMNYTNYELHIVERHGVTLIGWPVSGRVRNPAKIGGRQEVEKLLTAVQAEKCKWVKLSAEELKARIAKNKALQAAGENIYQPRRVRSGKSKAAVDTDSSEDE</sequence>
<keyword evidence="3" id="KW-1185">Reference proteome</keyword>
<dbReference type="AlphaFoldDB" id="A0A8I2YPT3"/>
<evidence type="ECO:0000313" key="2">
    <source>
        <dbReference type="EMBL" id="KAG6375911.1"/>
    </source>
</evidence>
<comment type="caution">
    <text evidence="2">The sequence shown here is derived from an EMBL/GenBank/DDBJ whole genome shotgun (WGS) entry which is preliminary data.</text>
</comment>
<name>A0A8I2YPT3_9AGAM</name>
<organism evidence="2 3">
    <name type="scientific">Boletus reticuloceps</name>
    <dbReference type="NCBI Taxonomy" id="495285"/>
    <lineage>
        <taxon>Eukaryota</taxon>
        <taxon>Fungi</taxon>
        <taxon>Dikarya</taxon>
        <taxon>Basidiomycota</taxon>
        <taxon>Agaricomycotina</taxon>
        <taxon>Agaricomycetes</taxon>
        <taxon>Agaricomycetidae</taxon>
        <taxon>Boletales</taxon>
        <taxon>Boletineae</taxon>
        <taxon>Boletaceae</taxon>
        <taxon>Boletoideae</taxon>
        <taxon>Boletus</taxon>
    </lineage>
</organism>
<reference evidence="2" key="1">
    <citation type="submission" date="2021-03" db="EMBL/GenBank/DDBJ databases">
        <title>Evolutionary innovations through gain and loss of genes in the ectomycorrhizal Boletales.</title>
        <authorList>
            <person name="Wu G."/>
            <person name="Miyauchi S."/>
            <person name="Morin E."/>
            <person name="Yang Z.-L."/>
            <person name="Xu J."/>
            <person name="Martin F.M."/>
        </authorList>
    </citation>
    <scope>NUCLEOTIDE SEQUENCE</scope>
    <source>
        <strain evidence="2">BR01</strain>
    </source>
</reference>
<dbReference type="Proteomes" id="UP000683000">
    <property type="component" value="Unassembled WGS sequence"/>
</dbReference>
<accession>A0A8I2YPT3</accession>
<evidence type="ECO:0000256" key="1">
    <source>
        <dbReference type="SAM" id="MobiDB-lite"/>
    </source>
</evidence>
<dbReference type="OrthoDB" id="3253416at2759"/>
<dbReference type="EMBL" id="JAGFBS010000013">
    <property type="protein sequence ID" value="KAG6375911.1"/>
    <property type="molecule type" value="Genomic_DNA"/>
</dbReference>
<feature type="region of interest" description="Disordered" evidence="1">
    <location>
        <begin position="1"/>
        <end position="25"/>
    </location>
</feature>
<protein>
    <submittedName>
        <fullName evidence="2">Uncharacterized protein</fullName>
    </submittedName>
</protein>
<feature type="compositionally biased region" description="Basic residues" evidence="1">
    <location>
        <begin position="8"/>
        <end position="25"/>
    </location>
</feature>
<gene>
    <name evidence="2" type="ORF">JVT61DRAFT_2779</name>
</gene>
<evidence type="ECO:0000313" key="3">
    <source>
        <dbReference type="Proteomes" id="UP000683000"/>
    </source>
</evidence>